<dbReference type="RefSeq" id="WP_232134640.1">
    <property type="nucleotide sequence ID" value="NZ_JAJQKU010000001.1"/>
</dbReference>
<organism evidence="1 2">
    <name type="scientific">Luteimonas fraxinea</name>
    <dbReference type="NCBI Taxonomy" id="2901869"/>
    <lineage>
        <taxon>Bacteria</taxon>
        <taxon>Pseudomonadati</taxon>
        <taxon>Pseudomonadota</taxon>
        <taxon>Gammaproteobacteria</taxon>
        <taxon>Lysobacterales</taxon>
        <taxon>Lysobacteraceae</taxon>
        <taxon>Luteimonas</taxon>
    </lineage>
</organism>
<reference evidence="1" key="1">
    <citation type="submission" date="2021-12" db="EMBL/GenBank/DDBJ databases">
        <authorList>
            <person name="Ulrich A."/>
        </authorList>
    </citation>
    <scope>NUCLEOTIDE SEQUENCE</scope>
    <source>
        <strain evidence="1">A1P009</strain>
    </source>
</reference>
<name>A0ABS8UBB7_9GAMM</name>
<evidence type="ECO:0000313" key="1">
    <source>
        <dbReference type="EMBL" id="MCD9096167.1"/>
    </source>
</evidence>
<reference evidence="1" key="2">
    <citation type="journal article" date="2022" name="Syst. Appl. Microbiol.">
        <title>Physiological and genomic characterisation of Luteimonas fraxinea sp. nov., a bacterial species associated with trees tolerant to ash dieback.</title>
        <authorList>
            <person name="Ulrich K."/>
            <person name="Becker R."/>
            <person name="Behrendt U."/>
            <person name="Kube M."/>
            <person name="Schneck V."/>
            <person name="Ulrich A."/>
        </authorList>
    </citation>
    <scope>NUCLEOTIDE SEQUENCE</scope>
    <source>
        <strain evidence="1">A1P009</strain>
    </source>
</reference>
<proteinExistence type="predicted"/>
<protein>
    <submittedName>
        <fullName evidence="1">Uncharacterized protein</fullName>
    </submittedName>
</protein>
<evidence type="ECO:0000313" key="2">
    <source>
        <dbReference type="Proteomes" id="UP001430360"/>
    </source>
</evidence>
<sequence length="59" mass="7001">MDDRSFRIHFARVHLSECRARRHSHVNRDFYWRLFESAQRARRQAAAMAQQPAQGGLFG</sequence>
<dbReference type="Proteomes" id="UP001430360">
    <property type="component" value="Unassembled WGS sequence"/>
</dbReference>
<accession>A0ABS8UBB7</accession>
<gene>
    <name evidence="1" type="ORF">LTT95_04360</name>
</gene>
<comment type="caution">
    <text evidence="1">The sequence shown here is derived from an EMBL/GenBank/DDBJ whole genome shotgun (WGS) entry which is preliminary data.</text>
</comment>
<dbReference type="EMBL" id="JAJQKU010000001">
    <property type="protein sequence ID" value="MCD9096167.1"/>
    <property type="molecule type" value="Genomic_DNA"/>
</dbReference>
<keyword evidence="2" id="KW-1185">Reference proteome</keyword>